<keyword evidence="10" id="KW-1185">Reference proteome</keyword>
<evidence type="ECO:0000256" key="3">
    <source>
        <dbReference type="ARBA" id="ARBA00022729"/>
    </source>
</evidence>
<dbReference type="EMBL" id="CAMAPF010000039">
    <property type="protein sequence ID" value="CAH9082740.1"/>
    <property type="molecule type" value="Genomic_DNA"/>
</dbReference>
<keyword evidence="3 6" id="KW-0732">Signal</keyword>
<dbReference type="EMBL" id="CAMAPF010001396">
    <property type="protein sequence ID" value="CAH9148991.1"/>
    <property type="molecule type" value="Genomic_DNA"/>
</dbReference>
<name>A0AAV0GLY2_9ASTE</name>
<comment type="subcellular location">
    <subcellularLocation>
        <location evidence="1">Membrane</location>
        <topology evidence="1">Single-pass membrane protein</topology>
    </subcellularLocation>
</comment>
<dbReference type="PANTHER" id="PTHR33491">
    <property type="entry name" value="OSJNBA0016N04.9 PROTEIN"/>
    <property type="match status" value="1"/>
</dbReference>
<evidence type="ECO:0000313" key="10">
    <source>
        <dbReference type="Proteomes" id="UP001152523"/>
    </source>
</evidence>
<feature type="chain" id="PRO_5044713570" description="EGF-like domain-containing protein" evidence="6">
    <location>
        <begin position="19"/>
        <end position="284"/>
    </location>
</feature>
<protein>
    <recommendedName>
        <fullName evidence="7">EGF-like domain-containing protein</fullName>
    </recommendedName>
</protein>
<evidence type="ECO:0000256" key="2">
    <source>
        <dbReference type="ARBA" id="ARBA00022536"/>
    </source>
</evidence>
<feature type="signal peptide" evidence="6">
    <location>
        <begin position="1"/>
        <end position="18"/>
    </location>
</feature>
<feature type="domain" description="EGF-like" evidence="7">
    <location>
        <begin position="231"/>
        <end position="276"/>
    </location>
</feature>
<evidence type="ECO:0000256" key="6">
    <source>
        <dbReference type="SAM" id="SignalP"/>
    </source>
</evidence>
<dbReference type="SMART" id="SM00181">
    <property type="entry name" value="EGF"/>
    <property type="match status" value="1"/>
</dbReference>
<evidence type="ECO:0000256" key="1">
    <source>
        <dbReference type="ARBA" id="ARBA00004167"/>
    </source>
</evidence>
<dbReference type="GO" id="GO:0030247">
    <property type="term" value="F:polysaccharide binding"/>
    <property type="evidence" value="ECO:0007669"/>
    <property type="project" value="InterPro"/>
</dbReference>
<dbReference type="InterPro" id="IPR024731">
    <property type="entry name" value="NELL2-like_EGF"/>
</dbReference>
<organism evidence="9 10">
    <name type="scientific">Cuscuta epithymum</name>
    <dbReference type="NCBI Taxonomy" id="186058"/>
    <lineage>
        <taxon>Eukaryota</taxon>
        <taxon>Viridiplantae</taxon>
        <taxon>Streptophyta</taxon>
        <taxon>Embryophyta</taxon>
        <taxon>Tracheophyta</taxon>
        <taxon>Spermatophyta</taxon>
        <taxon>Magnoliopsida</taxon>
        <taxon>eudicotyledons</taxon>
        <taxon>Gunneridae</taxon>
        <taxon>Pentapetalae</taxon>
        <taxon>asterids</taxon>
        <taxon>lamiids</taxon>
        <taxon>Solanales</taxon>
        <taxon>Convolvulaceae</taxon>
        <taxon>Cuscuteae</taxon>
        <taxon>Cuscuta</taxon>
        <taxon>Cuscuta subgen. Cuscuta</taxon>
    </lineage>
</organism>
<dbReference type="Pfam" id="PF12947">
    <property type="entry name" value="EGF_3"/>
    <property type="match status" value="1"/>
</dbReference>
<evidence type="ECO:0000256" key="5">
    <source>
        <dbReference type="PROSITE-ProRule" id="PRU00076"/>
    </source>
</evidence>
<keyword evidence="4 5" id="KW-1015">Disulfide bond</keyword>
<dbReference type="Pfam" id="PF13947">
    <property type="entry name" value="GUB_WAK_bind"/>
    <property type="match status" value="1"/>
</dbReference>
<accession>A0AAV0GLY2</accession>
<evidence type="ECO:0000313" key="9">
    <source>
        <dbReference type="EMBL" id="CAH9148991.1"/>
    </source>
</evidence>
<dbReference type="InterPro" id="IPR000742">
    <property type="entry name" value="EGF"/>
</dbReference>
<reference evidence="9" key="1">
    <citation type="submission" date="2022-07" db="EMBL/GenBank/DDBJ databases">
        <authorList>
            <person name="Macas J."/>
            <person name="Novak P."/>
            <person name="Neumann P."/>
        </authorList>
    </citation>
    <scope>NUCLEOTIDE SEQUENCE</scope>
</reference>
<dbReference type="Gene3D" id="2.10.25.10">
    <property type="entry name" value="Laminin"/>
    <property type="match status" value="1"/>
</dbReference>
<comment type="caution">
    <text evidence="9">The sequence shown here is derived from an EMBL/GenBank/DDBJ whole genome shotgun (WGS) entry which is preliminary data.</text>
</comment>
<evidence type="ECO:0000313" key="8">
    <source>
        <dbReference type="EMBL" id="CAH9082740.1"/>
    </source>
</evidence>
<evidence type="ECO:0000256" key="4">
    <source>
        <dbReference type="ARBA" id="ARBA00023157"/>
    </source>
</evidence>
<dbReference type="CDD" id="cd00054">
    <property type="entry name" value="EGF_CA"/>
    <property type="match status" value="1"/>
</dbReference>
<dbReference type="PROSITE" id="PS50026">
    <property type="entry name" value="EGF_3"/>
    <property type="match status" value="1"/>
</dbReference>
<sequence length="284" mass="31655">MASLQMFIFALLLVYSQSVPTQFSKPGCPEKCGNLTIPYPFGIGKECYFDDEFEISCNSSTHVASLPALGGLNIQKISQENIVVDAFNLPFLFNKTTGENLDGPLLGEIDRSHYNYSNTQNKLVSFGCDTFAYIQDYSSRQIVSECATFCNDGNNSSFSDLGHCEADLISHPGKQFRAWMHTMNTPKKLWKGRDCNFLFIVEKDFSVYEKIDFTNCEKVYVFPLALDWAISNTTCSDGNVICGENAECIDHNGERGYSCECKQGYTGNPYLPSGCKDTQGKIKA</sequence>
<proteinExistence type="predicted"/>
<feature type="disulfide bond" evidence="5">
    <location>
        <begin position="242"/>
        <end position="259"/>
    </location>
</feature>
<dbReference type="InterPro" id="IPR025287">
    <property type="entry name" value="WAK_GUB"/>
</dbReference>
<comment type="caution">
    <text evidence="5">Lacks conserved residue(s) required for the propagation of feature annotation.</text>
</comment>
<keyword evidence="2 5" id="KW-0245">EGF-like domain</keyword>
<dbReference type="GO" id="GO:0016020">
    <property type="term" value="C:membrane"/>
    <property type="evidence" value="ECO:0007669"/>
    <property type="project" value="UniProtKB-SubCell"/>
</dbReference>
<evidence type="ECO:0000259" key="7">
    <source>
        <dbReference type="PROSITE" id="PS50026"/>
    </source>
</evidence>
<dbReference type="Proteomes" id="UP001152523">
    <property type="component" value="Unassembled WGS sequence"/>
</dbReference>
<dbReference type="AlphaFoldDB" id="A0AAV0GLY2"/>
<gene>
    <name evidence="9" type="ORF">CEPIT_LOCUS44934</name>
    <name evidence="8" type="ORF">CEPIT_LOCUS8236</name>
</gene>